<dbReference type="RefSeq" id="WP_187483839.1">
    <property type="nucleotide sequence ID" value="NZ_CP060695.1"/>
</dbReference>
<accession>A0A7G9LEB8</accession>
<evidence type="ECO:0000256" key="2">
    <source>
        <dbReference type="SAM" id="SignalP"/>
    </source>
</evidence>
<evidence type="ECO:0008006" key="5">
    <source>
        <dbReference type="Google" id="ProtNLM"/>
    </source>
</evidence>
<feature type="coiled-coil region" evidence="1">
    <location>
        <begin position="152"/>
        <end position="190"/>
    </location>
</feature>
<evidence type="ECO:0000256" key="1">
    <source>
        <dbReference type="SAM" id="Coils"/>
    </source>
</evidence>
<dbReference type="EMBL" id="CP060695">
    <property type="protein sequence ID" value="QNM86967.1"/>
    <property type="molecule type" value="Genomic_DNA"/>
</dbReference>
<dbReference type="KEGG" id="ppec:H9W90_07610"/>
<feature type="signal peptide" evidence="2">
    <location>
        <begin position="1"/>
        <end position="22"/>
    </location>
</feature>
<dbReference type="Proteomes" id="UP000515808">
    <property type="component" value="Chromosome"/>
</dbReference>
<feature type="chain" id="PRO_5028978391" description="DUF4468 domain-containing protein" evidence="2">
    <location>
        <begin position="23"/>
        <end position="191"/>
    </location>
</feature>
<keyword evidence="2" id="KW-0732">Signal</keyword>
<proteinExistence type="predicted"/>
<sequence>MKTLLLPLLIASFLTSSLFSQSTPKTPSTPLKVTTTSKGTSYSITFDTDDKEDNSSVSIKRNDNIYKFTASFHESKTGSIKKLLVDKLGNSNLTVSGDTYRWIKTENGDKLYDCKLTDDSLKIYVDKEYANSKVVDMMDEFGEVLKDAISGTDSKEEAKKIAKSELKSAERELARAKRALEKVKKRLERNN</sequence>
<evidence type="ECO:0000313" key="4">
    <source>
        <dbReference type="Proteomes" id="UP000515808"/>
    </source>
</evidence>
<name>A0A7G9LEB8_9FLAO</name>
<protein>
    <recommendedName>
        <fullName evidence="5">DUF4468 domain-containing protein</fullName>
    </recommendedName>
</protein>
<organism evidence="3 4">
    <name type="scientific">Polaribacter pectinis</name>
    <dbReference type="NCBI Taxonomy" id="2738844"/>
    <lineage>
        <taxon>Bacteria</taxon>
        <taxon>Pseudomonadati</taxon>
        <taxon>Bacteroidota</taxon>
        <taxon>Flavobacteriia</taxon>
        <taxon>Flavobacteriales</taxon>
        <taxon>Flavobacteriaceae</taxon>
    </lineage>
</organism>
<evidence type="ECO:0000313" key="3">
    <source>
        <dbReference type="EMBL" id="QNM86967.1"/>
    </source>
</evidence>
<keyword evidence="4" id="KW-1185">Reference proteome</keyword>
<gene>
    <name evidence="3" type="ORF">H9W90_07610</name>
</gene>
<reference evidence="3 4" key="1">
    <citation type="submission" date="2020-08" db="EMBL/GenBank/DDBJ databases">
        <title>Polaribacter sp. L12M9 isolated from gut of the Korean scallop.</title>
        <authorList>
            <person name="Jeong Y.S."/>
        </authorList>
    </citation>
    <scope>NUCLEOTIDE SEQUENCE [LARGE SCALE GENOMIC DNA]</scope>
    <source>
        <strain evidence="3 4">L12M9</strain>
    </source>
</reference>
<keyword evidence="1" id="KW-0175">Coiled coil</keyword>
<dbReference type="AlphaFoldDB" id="A0A7G9LEB8"/>